<feature type="compositionally biased region" description="Low complexity" evidence="1">
    <location>
        <begin position="89"/>
        <end position="100"/>
    </location>
</feature>
<dbReference type="Proteomes" id="UP000242519">
    <property type="component" value="Unassembled WGS sequence"/>
</dbReference>
<dbReference type="EMBL" id="MZNU01000036">
    <property type="protein sequence ID" value="OWP06745.1"/>
    <property type="molecule type" value="Genomic_DNA"/>
</dbReference>
<accession>A0A218ZHJ9</accession>
<dbReference type="InParanoid" id="A0A218ZHJ9"/>
<feature type="region of interest" description="Disordered" evidence="1">
    <location>
        <begin position="198"/>
        <end position="229"/>
    </location>
</feature>
<feature type="compositionally biased region" description="Low complexity" evidence="1">
    <location>
        <begin position="48"/>
        <end position="64"/>
    </location>
</feature>
<dbReference type="AlphaFoldDB" id="A0A218ZHJ9"/>
<dbReference type="OrthoDB" id="3525487at2759"/>
<feature type="region of interest" description="Disordered" evidence="1">
    <location>
        <begin position="43"/>
        <end position="64"/>
    </location>
</feature>
<keyword evidence="3" id="KW-1185">Reference proteome</keyword>
<organism evidence="2 3">
    <name type="scientific">Diplocarpon coronariae</name>
    <dbReference type="NCBI Taxonomy" id="2795749"/>
    <lineage>
        <taxon>Eukaryota</taxon>
        <taxon>Fungi</taxon>
        <taxon>Dikarya</taxon>
        <taxon>Ascomycota</taxon>
        <taxon>Pezizomycotina</taxon>
        <taxon>Leotiomycetes</taxon>
        <taxon>Helotiales</taxon>
        <taxon>Drepanopezizaceae</taxon>
        <taxon>Diplocarpon</taxon>
    </lineage>
</organism>
<protein>
    <submittedName>
        <fullName evidence="2">Uncharacterized protein</fullName>
    </submittedName>
</protein>
<gene>
    <name evidence="2" type="ORF">B2J93_36</name>
</gene>
<proteinExistence type="predicted"/>
<sequence>MAFDPLVCPGGEAEESVGNAAVDVVQARRTPFRLLTSSHVRIVGMQKPQSKTSPSSPRSSYSASECCGCCCGYDNRDYDNCDFDNRDSSFSASSSSSSSSDEPTLQSTHTQHNAFTVRELESSPVNVPSRAAPPHPKHAPAVIHLLQTLGPISTSRARPMWPRASRGEQMILVLGLYEHHIMPRKTELHGTTSGFHLYGSTPEDGSPPVPFVDSSARKSSGQAIFEMRD</sequence>
<evidence type="ECO:0000313" key="2">
    <source>
        <dbReference type="EMBL" id="OWP06745.1"/>
    </source>
</evidence>
<evidence type="ECO:0000256" key="1">
    <source>
        <dbReference type="SAM" id="MobiDB-lite"/>
    </source>
</evidence>
<feature type="region of interest" description="Disordered" evidence="1">
    <location>
        <begin position="89"/>
        <end position="112"/>
    </location>
</feature>
<comment type="caution">
    <text evidence="2">The sequence shown here is derived from an EMBL/GenBank/DDBJ whole genome shotgun (WGS) entry which is preliminary data.</text>
</comment>
<name>A0A218ZHJ9_9HELO</name>
<feature type="compositionally biased region" description="Polar residues" evidence="1">
    <location>
        <begin position="101"/>
        <end position="112"/>
    </location>
</feature>
<reference evidence="2 3" key="1">
    <citation type="submission" date="2017-04" db="EMBL/GenBank/DDBJ databases">
        <title>Draft genome sequence of Marssonina coronaria NL1: causal agent of apple blotch.</title>
        <authorList>
            <person name="Cheng Q."/>
        </authorList>
    </citation>
    <scope>NUCLEOTIDE SEQUENCE [LARGE SCALE GENOMIC DNA]</scope>
    <source>
        <strain evidence="2 3">NL1</strain>
    </source>
</reference>
<evidence type="ECO:0000313" key="3">
    <source>
        <dbReference type="Proteomes" id="UP000242519"/>
    </source>
</evidence>